<proteinExistence type="predicted"/>
<dbReference type="Proteomes" id="UP000243524">
    <property type="component" value="Unassembled WGS sequence"/>
</dbReference>
<feature type="domain" description="HD-GYP" evidence="1">
    <location>
        <begin position="114"/>
        <end position="310"/>
    </location>
</feature>
<dbReference type="PANTHER" id="PTHR43155:SF2">
    <property type="entry name" value="CYCLIC DI-GMP PHOSPHODIESTERASE PA4108"/>
    <property type="match status" value="1"/>
</dbReference>
<comment type="caution">
    <text evidence="2">The sequence shown here is derived from an EMBL/GenBank/DDBJ whole genome shotgun (WGS) entry which is preliminary data.</text>
</comment>
<dbReference type="EMBL" id="PJNH01000002">
    <property type="protein sequence ID" value="PKR78090.1"/>
    <property type="molecule type" value="Genomic_DNA"/>
</dbReference>
<dbReference type="RefSeq" id="WP_101331697.1">
    <property type="nucleotide sequence ID" value="NZ_PJNH01000002.1"/>
</dbReference>
<sequence length="366" mass="41482">MRAVQITNVWPGDRLGRPITDSYGRVLLQKGVIFTEKLIRKLEELHFSFVFIDDETTDGIIPQSGISESLRLEAIDNVRSAFRSIDGYVQGHMNQYILERTVESIHRTVVDLTQAIKDNDQIISIISDIFVYDNYLYVHSVNVGLYTIALANKLGFSDRQIEEIGIGALLHDIGKMRVPQSILNKPDKLSDMEYEVVKEHTTYGYNLLKDVPNLPPNISFCAYQHHERLNGSGYPLGIEGSNIHEYAKIIAVADVFDAVTSNRVYRKGMLPHEGLEILYSGSNGLFKKEYVDLFRKTISIYPNGAYVELNDGRRGIVADQSKSIPDRPIIRILEDKDMKLNMHEIYEIDLSVSPSVMISKCNTNPI</sequence>
<dbReference type="InterPro" id="IPR006675">
    <property type="entry name" value="HDIG_dom"/>
</dbReference>
<dbReference type="SUPFAM" id="SSF109604">
    <property type="entry name" value="HD-domain/PDEase-like"/>
    <property type="match status" value="1"/>
</dbReference>
<dbReference type="PANTHER" id="PTHR43155">
    <property type="entry name" value="CYCLIC DI-GMP PHOSPHODIESTERASE PA4108-RELATED"/>
    <property type="match status" value="1"/>
</dbReference>
<protein>
    <recommendedName>
        <fullName evidence="1">HD-GYP domain-containing protein</fullName>
    </recommendedName>
</protein>
<dbReference type="PROSITE" id="PS51832">
    <property type="entry name" value="HD_GYP"/>
    <property type="match status" value="1"/>
</dbReference>
<dbReference type="Pfam" id="PF13487">
    <property type="entry name" value="HD_5"/>
    <property type="match status" value="1"/>
</dbReference>
<dbReference type="InterPro" id="IPR037522">
    <property type="entry name" value="HD_GYP_dom"/>
</dbReference>
<evidence type="ECO:0000313" key="3">
    <source>
        <dbReference type="Proteomes" id="UP000243524"/>
    </source>
</evidence>
<name>A0A2I0QVG3_9BACI</name>
<evidence type="ECO:0000259" key="1">
    <source>
        <dbReference type="PROSITE" id="PS51832"/>
    </source>
</evidence>
<keyword evidence="3" id="KW-1185">Reference proteome</keyword>
<accession>A0A2I0QVG3</accession>
<dbReference type="SMART" id="SM00471">
    <property type="entry name" value="HDc"/>
    <property type="match status" value="1"/>
</dbReference>
<dbReference type="NCBIfam" id="TIGR00277">
    <property type="entry name" value="HDIG"/>
    <property type="match status" value="1"/>
</dbReference>
<dbReference type="AlphaFoldDB" id="A0A2I0QVG3"/>
<gene>
    <name evidence="2" type="ORF">CEY16_09235</name>
</gene>
<reference evidence="2 3" key="1">
    <citation type="submission" date="2017-06" db="EMBL/GenBank/DDBJ databases">
        <title>the draft geome sequence of Illustriluteabacillus marina B3227.</title>
        <authorList>
            <person name="He R.-H."/>
            <person name="Du Z.-J."/>
        </authorList>
    </citation>
    <scope>NUCLEOTIDE SEQUENCE [LARGE SCALE GENOMIC DNA]</scope>
    <source>
        <strain evidence="2 3">B3227</strain>
    </source>
</reference>
<evidence type="ECO:0000313" key="2">
    <source>
        <dbReference type="EMBL" id="PKR78090.1"/>
    </source>
</evidence>
<dbReference type="Gene3D" id="1.10.3210.10">
    <property type="entry name" value="Hypothetical protein af1432"/>
    <property type="match status" value="1"/>
</dbReference>
<organism evidence="2 3">
    <name type="scientific">Halalkalibacillus sediminis</name>
    <dbReference type="NCBI Taxonomy" id="2018042"/>
    <lineage>
        <taxon>Bacteria</taxon>
        <taxon>Bacillati</taxon>
        <taxon>Bacillota</taxon>
        <taxon>Bacilli</taxon>
        <taxon>Bacillales</taxon>
        <taxon>Bacillaceae</taxon>
        <taxon>Halalkalibacillus</taxon>
    </lineage>
</organism>
<dbReference type="InterPro" id="IPR003607">
    <property type="entry name" value="HD/PDEase_dom"/>
</dbReference>
<dbReference type="CDD" id="cd00077">
    <property type="entry name" value="HDc"/>
    <property type="match status" value="1"/>
</dbReference>
<dbReference type="OrthoDB" id="9759601at2"/>